<evidence type="ECO:0000313" key="1">
    <source>
        <dbReference type="EMBL" id="GAQ94208.1"/>
    </source>
</evidence>
<dbReference type="STRING" id="86166.TAGGR_1387"/>
<reference evidence="2" key="1">
    <citation type="submission" date="2016-01" db="EMBL/GenBank/DDBJ databases">
        <title>Draft genome sequence of Thermodesulfovibrio aggregans strain TGE-P1.</title>
        <authorList>
            <person name="Sekiguchi Y."/>
            <person name="Ohashi A."/>
            <person name="Matsuura N."/>
            <person name="Tourlousse M.D."/>
        </authorList>
    </citation>
    <scope>NUCLEOTIDE SEQUENCE [LARGE SCALE GENOMIC DNA]</scope>
    <source>
        <strain evidence="2">TGE-P1</strain>
    </source>
</reference>
<evidence type="ECO:0008006" key="3">
    <source>
        <dbReference type="Google" id="ProtNLM"/>
    </source>
</evidence>
<accession>A0A0U9HMA0</accession>
<dbReference type="SUPFAM" id="SSF81301">
    <property type="entry name" value="Nucleotidyltransferase"/>
    <property type="match status" value="1"/>
</dbReference>
<proteinExistence type="predicted"/>
<evidence type="ECO:0000313" key="2">
    <source>
        <dbReference type="Proteomes" id="UP000054976"/>
    </source>
</evidence>
<name>A0A0U9HMA0_9BACT</name>
<dbReference type="Gene3D" id="3.30.460.10">
    <property type="entry name" value="Beta Polymerase, domain 2"/>
    <property type="match status" value="1"/>
</dbReference>
<dbReference type="InterPro" id="IPR043519">
    <property type="entry name" value="NT_sf"/>
</dbReference>
<sequence>MRLSEEVLSKIKTLANKHFGESCEVRIFGSRIDNSKRGGDIDIYIKTDSKENLIELKAKFLAELKMTIGDQKIDLLVESKDKPEENPVYEVARTTGIKI</sequence>
<dbReference type="OrthoDB" id="14556at2"/>
<dbReference type="RefSeq" id="WP_059175679.1">
    <property type="nucleotide sequence ID" value="NZ_BCNO01000001.1"/>
</dbReference>
<organism evidence="1 2">
    <name type="scientific">Thermodesulfovibrio aggregans</name>
    <dbReference type="NCBI Taxonomy" id="86166"/>
    <lineage>
        <taxon>Bacteria</taxon>
        <taxon>Pseudomonadati</taxon>
        <taxon>Nitrospirota</taxon>
        <taxon>Thermodesulfovibrionia</taxon>
        <taxon>Thermodesulfovibrionales</taxon>
        <taxon>Thermodesulfovibrionaceae</taxon>
        <taxon>Thermodesulfovibrio</taxon>
    </lineage>
</organism>
<dbReference type="EMBL" id="BCNO01000001">
    <property type="protein sequence ID" value="GAQ94208.1"/>
    <property type="molecule type" value="Genomic_DNA"/>
</dbReference>
<protein>
    <recommendedName>
        <fullName evidence="3">Nucleotidyltransferase domain-containing protein</fullName>
    </recommendedName>
</protein>
<keyword evidence="2" id="KW-1185">Reference proteome</keyword>
<gene>
    <name evidence="1" type="ORF">TAGGR_1387</name>
</gene>
<comment type="caution">
    <text evidence="1">The sequence shown here is derived from an EMBL/GenBank/DDBJ whole genome shotgun (WGS) entry which is preliminary data.</text>
</comment>
<dbReference type="AlphaFoldDB" id="A0A0U9HMA0"/>
<dbReference type="Proteomes" id="UP000054976">
    <property type="component" value="Unassembled WGS sequence"/>
</dbReference>